<comment type="caution">
    <text evidence="1">The sequence shown here is derived from an EMBL/GenBank/DDBJ whole genome shotgun (WGS) entry which is preliminary data.</text>
</comment>
<organism evidence="1 2">
    <name type="scientific">Fusarium kuroshium</name>
    <dbReference type="NCBI Taxonomy" id="2010991"/>
    <lineage>
        <taxon>Eukaryota</taxon>
        <taxon>Fungi</taxon>
        <taxon>Dikarya</taxon>
        <taxon>Ascomycota</taxon>
        <taxon>Pezizomycotina</taxon>
        <taxon>Sordariomycetes</taxon>
        <taxon>Hypocreomycetidae</taxon>
        <taxon>Hypocreales</taxon>
        <taxon>Nectriaceae</taxon>
        <taxon>Fusarium</taxon>
        <taxon>Fusarium solani species complex</taxon>
    </lineage>
</organism>
<reference evidence="1 2" key="1">
    <citation type="submission" date="2017-06" db="EMBL/GenBank/DDBJ databases">
        <title>Comparative genomic analysis of Ambrosia Fusariam Clade fungi.</title>
        <authorList>
            <person name="Stajich J.E."/>
            <person name="Carrillo J."/>
            <person name="Kijimoto T."/>
            <person name="Eskalen A."/>
            <person name="O'Donnell K."/>
            <person name="Kasson M."/>
        </authorList>
    </citation>
    <scope>NUCLEOTIDE SEQUENCE [LARGE SCALE GENOMIC DNA]</scope>
    <source>
        <strain evidence="1">UCR3666</strain>
    </source>
</reference>
<dbReference type="Proteomes" id="UP000277212">
    <property type="component" value="Unassembled WGS sequence"/>
</dbReference>
<gene>
    <name evidence="1" type="ORF">CDV36_010925</name>
</gene>
<keyword evidence="2" id="KW-1185">Reference proteome</keyword>
<sequence length="458" mass="51926">MSSEGQALPLPDSRYTDLEFPRFTVQGNVSSEHGKHQFATTTTKILGTIKIIYLVIRADLKWFETSAAYMNQAAGQHQWTPRDFMLAVDCILAVCDDQLRQIKQIELELLNIVVRTEPSQGQTLNELLEQVKDDAMTVQSRREHVAEATGLRREDDEMRNKWPAASPTEILYYLVLNTKSCRQRFEHAAADGPSRLRKVIKRLTKLELKDSMADMIGRSTVKPLQQNKISEFDPVMHFFCSGYDKHAKKIHHNATVGSTQERLMSWPKLGEIRATARENHVGNAVSLWGAFMDKLTELQKPTRDKIRESVMETLQPGVSLSRDVQAKIREDQAKTVNELYVKVLKVITGMETAEGLGIEQPFQRLRACTDHLGQAFQKQRDGTLTTNPCCMSCVMNIGYAEAISPKLEEAALQTTAKAYKIDKRRKTPHSCAEVVASMYCDHFPQTMAWMNKHGIGRE</sequence>
<dbReference type="OrthoDB" id="10366537at2759"/>
<name>A0A3M2RVY9_9HYPO</name>
<accession>A0A3M2RVY9</accession>
<dbReference type="EMBL" id="NKUJ01000241">
    <property type="protein sequence ID" value="RMJ09456.1"/>
    <property type="molecule type" value="Genomic_DNA"/>
</dbReference>
<proteinExistence type="predicted"/>
<dbReference type="AlphaFoldDB" id="A0A3M2RVY9"/>
<evidence type="ECO:0000313" key="2">
    <source>
        <dbReference type="Proteomes" id="UP000277212"/>
    </source>
</evidence>
<protein>
    <submittedName>
        <fullName evidence="1">Uncharacterized protein</fullName>
    </submittedName>
</protein>
<evidence type="ECO:0000313" key="1">
    <source>
        <dbReference type="EMBL" id="RMJ09456.1"/>
    </source>
</evidence>